<evidence type="ECO:0000256" key="1">
    <source>
        <dbReference type="SAM" id="MobiDB-lite"/>
    </source>
</evidence>
<dbReference type="Gene3D" id="3.40.50.300">
    <property type="entry name" value="P-loop containing nucleotide triphosphate hydrolases"/>
    <property type="match status" value="1"/>
</dbReference>
<feature type="compositionally biased region" description="Basic and acidic residues" evidence="1">
    <location>
        <begin position="500"/>
        <end position="510"/>
    </location>
</feature>
<accession>A0A409YMV6</accession>
<comment type="caution">
    <text evidence="2">The sequence shown here is derived from an EMBL/GenBank/DDBJ whole genome shotgun (WGS) entry which is preliminary data.</text>
</comment>
<feature type="compositionally biased region" description="Low complexity" evidence="1">
    <location>
        <begin position="427"/>
        <end position="457"/>
    </location>
</feature>
<dbReference type="InParanoid" id="A0A409YMV6"/>
<dbReference type="InterPro" id="IPR027417">
    <property type="entry name" value="P-loop_NTPase"/>
</dbReference>
<feature type="region of interest" description="Disordered" evidence="1">
    <location>
        <begin position="214"/>
        <end position="244"/>
    </location>
</feature>
<dbReference type="CDD" id="cd00882">
    <property type="entry name" value="Ras_like_GTPase"/>
    <property type="match status" value="1"/>
</dbReference>
<reference evidence="2 3" key="1">
    <citation type="journal article" date="2018" name="Evol. Lett.">
        <title>Horizontal gene cluster transfer increased hallucinogenic mushroom diversity.</title>
        <authorList>
            <person name="Reynolds H.T."/>
            <person name="Vijayakumar V."/>
            <person name="Gluck-Thaler E."/>
            <person name="Korotkin H.B."/>
            <person name="Matheny P.B."/>
            <person name="Slot J.C."/>
        </authorList>
    </citation>
    <scope>NUCLEOTIDE SEQUENCE [LARGE SCALE GENOMIC DNA]</scope>
    <source>
        <strain evidence="2 3">2629</strain>
    </source>
</reference>
<feature type="compositionally biased region" description="Low complexity" evidence="1">
    <location>
        <begin position="298"/>
        <end position="315"/>
    </location>
</feature>
<feature type="compositionally biased region" description="Basic and acidic residues" evidence="1">
    <location>
        <begin position="520"/>
        <end position="546"/>
    </location>
</feature>
<dbReference type="EMBL" id="NHTK01000955">
    <property type="protein sequence ID" value="PPR04362.1"/>
    <property type="molecule type" value="Genomic_DNA"/>
</dbReference>
<feature type="compositionally biased region" description="Low complexity" evidence="1">
    <location>
        <begin position="467"/>
        <end position="499"/>
    </location>
</feature>
<dbReference type="Proteomes" id="UP000284842">
    <property type="component" value="Unassembled WGS sequence"/>
</dbReference>
<sequence length="578" mass="61125">MSTLTPNKFGTPKKEYWKAKKNDIIIAVIGRTGAGKTSFIGHARNDPTLRTSKHDVPRGYRLHGHPRFGERIVLVDTPGFDGNQPVEDEKVVKRIQEWYKNNYKASLLAGGILYLHNINDTRTEAASPADWVHLSRLFGPSGAVVGRLVVVMSHWHDADGNEALLNQFNERKEELAEKWKTLIGAEPKRIAFYDTPESVQEALELLLSDEAVTAPAAARSTSPSPESKSQPRTPRPDSPPLVVPQPVHVQPAAIEPPQPVVEPTPAPPAVVDVPAVKPAEPIPEPVAAPVVPEEKPVETAPVVAEEPAPVVAEEPTPAPEPVPVPEVKAEAPAPVEETKVEEPVVPSPPAPVVAEPPEAEESTPAPAPAVVPEPVAEPVAEPTPEPPVAAEEPALEPVSVRLVTAEPLPPVEVPVIPSVNAEPAVDAAPVAAPSAANDDAPTPAAPEETPATQPAASSDEAPKEEAAATSPEPAPATDAAVEKTATPASEPAAAVAVPAPKDDTDSKSVDNRPSTIKVEQPAEKKVDEQEPVNEKQGSDEKADEKTTSTVTKGAPSEALEAPEKIKISWWRKLCCGCF</sequence>
<dbReference type="AlphaFoldDB" id="A0A409YMV6"/>
<dbReference type="OrthoDB" id="10454674at2759"/>
<feature type="compositionally biased region" description="Low complexity" evidence="1">
    <location>
        <begin position="214"/>
        <end position="225"/>
    </location>
</feature>
<keyword evidence="3" id="KW-1185">Reference proteome</keyword>
<dbReference type="SUPFAM" id="SSF52540">
    <property type="entry name" value="P-loop containing nucleoside triphosphate hydrolases"/>
    <property type="match status" value="1"/>
</dbReference>
<protein>
    <submittedName>
        <fullName evidence="2">Uncharacterized protein</fullName>
    </submittedName>
</protein>
<evidence type="ECO:0000313" key="3">
    <source>
        <dbReference type="Proteomes" id="UP000284842"/>
    </source>
</evidence>
<feature type="compositionally biased region" description="Low complexity" evidence="1">
    <location>
        <begin position="352"/>
        <end position="364"/>
    </location>
</feature>
<organism evidence="2 3">
    <name type="scientific">Panaeolus cyanescens</name>
    <dbReference type="NCBI Taxonomy" id="181874"/>
    <lineage>
        <taxon>Eukaryota</taxon>
        <taxon>Fungi</taxon>
        <taxon>Dikarya</taxon>
        <taxon>Basidiomycota</taxon>
        <taxon>Agaricomycotina</taxon>
        <taxon>Agaricomycetes</taxon>
        <taxon>Agaricomycetidae</taxon>
        <taxon>Agaricales</taxon>
        <taxon>Agaricineae</taxon>
        <taxon>Galeropsidaceae</taxon>
        <taxon>Panaeolus</taxon>
    </lineage>
</organism>
<evidence type="ECO:0000313" key="2">
    <source>
        <dbReference type="EMBL" id="PPR04362.1"/>
    </source>
</evidence>
<feature type="region of interest" description="Disordered" evidence="1">
    <location>
        <begin position="427"/>
        <end position="558"/>
    </location>
</feature>
<feature type="region of interest" description="Disordered" evidence="1">
    <location>
        <begin position="279"/>
        <end position="393"/>
    </location>
</feature>
<gene>
    <name evidence="2" type="ORF">CVT24_013196</name>
</gene>
<name>A0A409YMV6_9AGAR</name>
<proteinExistence type="predicted"/>